<evidence type="ECO:0000313" key="2">
    <source>
        <dbReference type="EMBL" id="SKA08262.1"/>
    </source>
</evidence>
<evidence type="ECO:0000313" key="3">
    <source>
        <dbReference type="Proteomes" id="UP000190065"/>
    </source>
</evidence>
<sequence>MTVIEYRKGDDAHFCAELLKAKGALERTREQIIRHCTMTSATLIGLIAVFDDAAQPYSTLRIMKMTSVAFLSLSVVLGVLYSFLYIRSGIASLQKSVVLYRAGGGVNYSSSGRTIQIVSALFPWVLLLGILLLSATVLCTLASR</sequence>
<protein>
    <submittedName>
        <fullName evidence="2">Uncharacterized protein</fullName>
    </submittedName>
</protein>
<dbReference type="RefSeq" id="WP_025070601.1">
    <property type="nucleotide sequence ID" value="NZ_FUXK01000026.1"/>
</dbReference>
<keyword evidence="1" id="KW-0812">Transmembrane</keyword>
<keyword evidence="1" id="KW-1133">Transmembrane helix</keyword>
<dbReference type="AlphaFoldDB" id="A0A1T4QWX2"/>
<accession>A0A1T4QWX2</accession>
<organism evidence="2 3">
    <name type="scientific">Segatella oulorum</name>
    <dbReference type="NCBI Taxonomy" id="28136"/>
    <lineage>
        <taxon>Bacteria</taxon>
        <taxon>Pseudomonadati</taxon>
        <taxon>Bacteroidota</taxon>
        <taxon>Bacteroidia</taxon>
        <taxon>Bacteroidales</taxon>
        <taxon>Prevotellaceae</taxon>
        <taxon>Segatella</taxon>
    </lineage>
</organism>
<gene>
    <name evidence="2" type="ORF">SAMN02745202_01988</name>
</gene>
<keyword evidence="1" id="KW-0472">Membrane</keyword>
<dbReference type="Proteomes" id="UP000190065">
    <property type="component" value="Unassembled WGS sequence"/>
</dbReference>
<dbReference type="STRING" id="28136.SAMN02745202_01988"/>
<feature type="transmembrane region" description="Helical" evidence="1">
    <location>
        <begin position="121"/>
        <end position="143"/>
    </location>
</feature>
<feature type="transmembrane region" description="Helical" evidence="1">
    <location>
        <begin position="62"/>
        <end position="86"/>
    </location>
</feature>
<reference evidence="2 3" key="1">
    <citation type="submission" date="2017-02" db="EMBL/GenBank/DDBJ databases">
        <authorList>
            <person name="Peterson S.W."/>
        </authorList>
    </citation>
    <scope>NUCLEOTIDE SEQUENCE [LARGE SCALE GENOMIC DNA]</scope>
    <source>
        <strain evidence="2 3">ATCC 43324</strain>
    </source>
</reference>
<evidence type="ECO:0000256" key="1">
    <source>
        <dbReference type="SAM" id="Phobius"/>
    </source>
</evidence>
<proteinExistence type="predicted"/>
<dbReference type="EMBL" id="FUXK01000026">
    <property type="protein sequence ID" value="SKA08262.1"/>
    <property type="molecule type" value="Genomic_DNA"/>
</dbReference>
<name>A0A1T4QWX2_9BACT</name>